<proteinExistence type="inferred from homology"/>
<dbReference type="Proteomes" id="UP000001449">
    <property type="component" value="Chromosome 22"/>
</dbReference>
<organism evidence="3 4">
    <name type="scientific">Thalassiosira pseudonana</name>
    <name type="common">Marine diatom</name>
    <name type="synonym">Cyclotella nana</name>
    <dbReference type="NCBI Taxonomy" id="35128"/>
    <lineage>
        <taxon>Eukaryota</taxon>
        <taxon>Sar</taxon>
        <taxon>Stramenopiles</taxon>
        <taxon>Ochrophyta</taxon>
        <taxon>Bacillariophyta</taxon>
        <taxon>Coscinodiscophyceae</taxon>
        <taxon>Thalassiosirophycidae</taxon>
        <taxon>Thalassiosirales</taxon>
        <taxon>Thalassiosiraceae</taxon>
        <taxon>Thalassiosira</taxon>
    </lineage>
</organism>
<accession>B8CFH2</accession>
<sequence>MDMINLSAYPINIEADNPKGSHEYEALVQECIAQMHRQGFVSLPNFLHYDAVNVLIASISALEKQAVGFYSSESHNVFLENNIDPPDKDFKHPRHIRLCSSKTIINAHDLSPRTPELSALFFSTPFLNFISSVLQTKLYPSTDPYGMFYANIFREEDGLNWHFDRSEYSVSLILQPAQSGGKFQFVPDSRDAVGDLDEMPLEVDELERALLGSASSPRSMAVHEPDLNAGDLYLFRGKQSLHRVSGITKGERINVILTYNTEPGIRLNNYTLQKFFGVEGESC</sequence>
<reference evidence="3 4" key="1">
    <citation type="journal article" date="2004" name="Science">
        <title>The genome of the diatom Thalassiosira pseudonana: ecology, evolution, and metabolism.</title>
        <authorList>
            <person name="Armbrust E.V."/>
            <person name="Berges J.A."/>
            <person name="Bowler C."/>
            <person name="Green B.R."/>
            <person name="Martinez D."/>
            <person name="Putnam N.H."/>
            <person name="Zhou S."/>
            <person name="Allen A.E."/>
            <person name="Apt K.E."/>
            <person name="Bechner M."/>
            <person name="Brzezinski M.A."/>
            <person name="Chaal B.K."/>
            <person name="Chiovitti A."/>
            <person name="Davis A.K."/>
            <person name="Demarest M.S."/>
            <person name="Detter J.C."/>
            <person name="Glavina T."/>
            <person name="Goodstein D."/>
            <person name="Hadi M.Z."/>
            <person name="Hellsten U."/>
            <person name="Hildebrand M."/>
            <person name="Jenkins B.D."/>
            <person name="Jurka J."/>
            <person name="Kapitonov V.V."/>
            <person name="Kroger N."/>
            <person name="Lau W.W."/>
            <person name="Lane T.W."/>
            <person name="Larimer F.W."/>
            <person name="Lippmeier J.C."/>
            <person name="Lucas S."/>
            <person name="Medina M."/>
            <person name="Montsant A."/>
            <person name="Obornik M."/>
            <person name="Parker M.S."/>
            <person name="Palenik B."/>
            <person name="Pazour G.J."/>
            <person name="Richardson P.M."/>
            <person name="Rynearson T.A."/>
            <person name="Saito M.A."/>
            <person name="Schwartz D.C."/>
            <person name="Thamatrakoln K."/>
            <person name="Valentin K."/>
            <person name="Vardi A."/>
            <person name="Wilkerson F.P."/>
            <person name="Rokhsar D.S."/>
        </authorList>
    </citation>
    <scope>NUCLEOTIDE SEQUENCE [LARGE SCALE GENOMIC DNA]</scope>
    <source>
        <strain evidence="3 4">CCMP1335</strain>
    </source>
</reference>
<gene>
    <name evidence="3" type="ORF">THAPSDRAFT_11762</name>
</gene>
<dbReference type="HOGENOM" id="CLU_074949_0_0_1"/>
<dbReference type="GO" id="GO:0016491">
    <property type="term" value="F:oxidoreductase activity"/>
    <property type="evidence" value="ECO:0007669"/>
    <property type="project" value="UniProtKB-KW"/>
</dbReference>
<keyword evidence="1" id="KW-0479">Metal-binding</keyword>
<dbReference type="GeneID" id="7443865"/>
<name>B8CFH2_THAPS</name>
<dbReference type="SUPFAM" id="SSF51197">
    <property type="entry name" value="Clavaminate synthase-like"/>
    <property type="match status" value="1"/>
</dbReference>
<dbReference type="PaxDb" id="35128-Thaps11762"/>
<dbReference type="Gene3D" id="2.60.120.620">
    <property type="entry name" value="q2cbj1_9rhob like domain"/>
    <property type="match status" value="1"/>
</dbReference>
<dbReference type="InterPro" id="IPR056470">
    <property type="entry name" value="BesD/HalB-like"/>
</dbReference>
<dbReference type="OMA" id="GVFEYCP"/>
<dbReference type="AlphaFoldDB" id="B8CFH2"/>
<evidence type="ECO:0000313" key="3">
    <source>
        <dbReference type="EMBL" id="EED87798.1"/>
    </source>
</evidence>
<dbReference type="RefSeq" id="XP_002295018.1">
    <property type="nucleotide sequence ID" value="XM_002294982.1"/>
</dbReference>
<comment type="similarity">
    <text evidence="1">Belongs to the iron/ascorbate-dependent oxidoreductase family.</text>
</comment>
<evidence type="ECO:0000259" key="2">
    <source>
        <dbReference type="PROSITE" id="PS51471"/>
    </source>
</evidence>
<dbReference type="EMBL" id="CM000653">
    <property type="protein sequence ID" value="EED87798.1"/>
    <property type="molecule type" value="Genomic_DNA"/>
</dbReference>
<evidence type="ECO:0000313" key="4">
    <source>
        <dbReference type="Proteomes" id="UP000001449"/>
    </source>
</evidence>
<dbReference type="eggNOG" id="ENOG502TAWA">
    <property type="taxonomic scope" value="Eukaryota"/>
</dbReference>
<reference evidence="3 4" key="2">
    <citation type="journal article" date="2008" name="Nature">
        <title>The Phaeodactylum genome reveals the evolutionary history of diatom genomes.</title>
        <authorList>
            <person name="Bowler C."/>
            <person name="Allen A.E."/>
            <person name="Badger J.H."/>
            <person name="Grimwood J."/>
            <person name="Jabbari K."/>
            <person name="Kuo A."/>
            <person name="Maheswari U."/>
            <person name="Martens C."/>
            <person name="Maumus F."/>
            <person name="Otillar R.P."/>
            <person name="Rayko E."/>
            <person name="Salamov A."/>
            <person name="Vandepoele K."/>
            <person name="Beszteri B."/>
            <person name="Gruber A."/>
            <person name="Heijde M."/>
            <person name="Katinka M."/>
            <person name="Mock T."/>
            <person name="Valentin K."/>
            <person name="Verret F."/>
            <person name="Berges J.A."/>
            <person name="Brownlee C."/>
            <person name="Cadoret J.P."/>
            <person name="Chiovitti A."/>
            <person name="Choi C.J."/>
            <person name="Coesel S."/>
            <person name="De Martino A."/>
            <person name="Detter J.C."/>
            <person name="Durkin C."/>
            <person name="Falciatore A."/>
            <person name="Fournet J."/>
            <person name="Haruta M."/>
            <person name="Huysman M.J."/>
            <person name="Jenkins B.D."/>
            <person name="Jiroutova K."/>
            <person name="Jorgensen R.E."/>
            <person name="Joubert Y."/>
            <person name="Kaplan A."/>
            <person name="Kroger N."/>
            <person name="Kroth P.G."/>
            <person name="La Roche J."/>
            <person name="Lindquist E."/>
            <person name="Lommer M."/>
            <person name="Martin-Jezequel V."/>
            <person name="Lopez P.J."/>
            <person name="Lucas S."/>
            <person name="Mangogna M."/>
            <person name="McGinnis K."/>
            <person name="Medlin L.K."/>
            <person name="Montsant A."/>
            <person name="Oudot-Le Secq M.P."/>
            <person name="Napoli C."/>
            <person name="Obornik M."/>
            <person name="Parker M.S."/>
            <person name="Petit J.L."/>
            <person name="Porcel B.M."/>
            <person name="Poulsen N."/>
            <person name="Robison M."/>
            <person name="Rychlewski L."/>
            <person name="Rynearson T.A."/>
            <person name="Schmutz J."/>
            <person name="Shapiro H."/>
            <person name="Siaut M."/>
            <person name="Stanley M."/>
            <person name="Sussman M.R."/>
            <person name="Taylor A.R."/>
            <person name="Vardi A."/>
            <person name="von Dassow P."/>
            <person name="Vyverman W."/>
            <person name="Willis A."/>
            <person name="Wyrwicz L.S."/>
            <person name="Rokhsar D.S."/>
            <person name="Weissenbach J."/>
            <person name="Armbrust E.V."/>
            <person name="Green B.R."/>
            <person name="Van de Peer Y."/>
            <person name="Grigoriev I.V."/>
        </authorList>
    </citation>
    <scope>NUCLEOTIDE SEQUENCE [LARGE SCALE GENOMIC DNA]</scope>
    <source>
        <strain evidence="3 4">CCMP1335</strain>
    </source>
</reference>
<dbReference type="GO" id="GO:0046872">
    <property type="term" value="F:metal ion binding"/>
    <property type="evidence" value="ECO:0007669"/>
    <property type="project" value="UniProtKB-KW"/>
</dbReference>
<feature type="domain" description="Fe2OG dioxygenase" evidence="2">
    <location>
        <begin position="143"/>
        <end position="263"/>
    </location>
</feature>
<dbReference type="InParanoid" id="B8CFH2"/>
<dbReference type="KEGG" id="tps:THAPSDRAFT_11762"/>
<dbReference type="PROSITE" id="PS51471">
    <property type="entry name" value="FE2OG_OXY"/>
    <property type="match status" value="1"/>
</dbReference>
<dbReference type="Pfam" id="PF23169">
    <property type="entry name" value="HalD"/>
    <property type="match status" value="1"/>
</dbReference>
<keyword evidence="4" id="KW-1185">Reference proteome</keyword>
<keyword evidence="1" id="KW-0408">Iron</keyword>
<evidence type="ECO:0000256" key="1">
    <source>
        <dbReference type="RuleBase" id="RU003682"/>
    </source>
</evidence>
<protein>
    <recommendedName>
        <fullName evidence="2">Fe2OG dioxygenase domain-containing protein</fullName>
    </recommendedName>
</protein>
<dbReference type="InterPro" id="IPR005123">
    <property type="entry name" value="Oxoglu/Fe-dep_dioxygenase_dom"/>
</dbReference>
<keyword evidence="1" id="KW-0560">Oxidoreductase</keyword>